<dbReference type="OrthoDB" id="464218at2"/>
<sequence>MTIEQDFYSHIRSLGYWDRLEDWTHLHAHETEKGSNPHTTEDPEMMYQLMWLLCSTNRRQRLSAVDARILDRTAEDLVNKGYTLPSTKSYVKYLWEQVYSQEMAQQLTVDEL</sequence>
<protein>
    <submittedName>
        <fullName evidence="1">Uncharacterized protein</fullName>
    </submittedName>
</protein>
<accession>A0A1E5QEW0</accession>
<dbReference type="EMBL" id="MJGC01000098">
    <property type="protein sequence ID" value="OEJ73212.1"/>
    <property type="molecule type" value="Genomic_DNA"/>
</dbReference>
<comment type="caution">
    <text evidence="1">The sequence shown here is derived from an EMBL/GenBank/DDBJ whole genome shotgun (WGS) entry which is preliminary data.</text>
</comment>
<dbReference type="RefSeq" id="WP_069969181.1">
    <property type="nucleotide sequence ID" value="NZ_CM124774.1"/>
</dbReference>
<organism evidence="1">
    <name type="scientific">Desertifilum tharense IPPAS B-1220</name>
    <dbReference type="NCBI Taxonomy" id="1781255"/>
    <lineage>
        <taxon>Bacteria</taxon>
        <taxon>Bacillati</taxon>
        <taxon>Cyanobacteriota</taxon>
        <taxon>Cyanophyceae</taxon>
        <taxon>Desertifilales</taxon>
        <taxon>Desertifilaceae</taxon>
        <taxon>Desertifilum</taxon>
    </lineage>
</organism>
<evidence type="ECO:0000313" key="1">
    <source>
        <dbReference type="EMBL" id="OEJ73212.1"/>
    </source>
</evidence>
<dbReference type="AlphaFoldDB" id="A0A1E5QEW0"/>
<gene>
    <name evidence="1" type="ORF">BH720_21020</name>
</gene>
<reference evidence="1" key="1">
    <citation type="submission" date="2016-09" db="EMBL/GenBank/DDBJ databases">
        <title>Draft genome of thermotolerant cyanobacterium Desertifilum sp. strain IPPAS B-1220.</title>
        <authorList>
            <person name="Sinetova M.A."/>
            <person name="Bolakhan K."/>
            <person name="Zayadan B.K."/>
            <person name="Mironov K.S."/>
            <person name="Ustinova V."/>
            <person name="Kupriyanova E.V."/>
            <person name="Sidorov R.A."/>
            <person name="Skrypnik A.N."/>
            <person name="Gogoleva N.E."/>
            <person name="Gogolev Y.V."/>
            <person name="Los D.A."/>
        </authorList>
    </citation>
    <scope>NUCLEOTIDE SEQUENCE [LARGE SCALE GENOMIC DNA]</scope>
    <source>
        <strain evidence="1">IPPAS B-1220</strain>
    </source>
</reference>
<name>A0A1E5QEW0_9CYAN</name>
<proteinExistence type="predicted"/>